<accession>C1FGU6</accession>
<dbReference type="eggNOG" id="ENOG502QQUU">
    <property type="taxonomic scope" value="Eukaryota"/>
</dbReference>
<dbReference type="KEGG" id="mis:MICPUN_108830"/>
<proteinExistence type="predicted"/>
<dbReference type="PANTHER" id="PTHR36142:SF2">
    <property type="entry name" value="METALLO-HYDROLASE_OXIDOREDUCTASE SUPERFAMILY PROTEIN"/>
    <property type="match status" value="1"/>
</dbReference>
<dbReference type="EMBL" id="CP001575">
    <property type="protein sequence ID" value="ACO69323.1"/>
    <property type="molecule type" value="Genomic_DNA"/>
</dbReference>
<dbReference type="SUPFAM" id="SSF56281">
    <property type="entry name" value="Metallo-hydrolase/oxidoreductase"/>
    <property type="match status" value="1"/>
</dbReference>
<dbReference type="Proteomes" id="UP000002009">
    <property type="component" value="Chromosome 8"/>
</dbReference>
<name>C1FGU6_MICCC</name>
<dbReference type="OrthoDB" id="332863at2759"/>
<dbReference type="PANTHER" id="PTHR36142">
    <property type="entry name" value="METALLO-HYDROLASE/OXIDOREDUCTASE SUPERFAMILY PROTEIN"/>
    <property type="match status" value="1"/>
</dbReference>
<organism evidence="1 2">
    <name type="scientific">Micromonas commoda (strain RCC299 / NOUM17 / CCMP2709)</name>
    <name type="common">Picoplanktonic green alga</name>
    <dbReference type="NCBI Taxonomy" id="296587"/>
    <lineage>
        <taxon>Eukaryota</taxon>
        <taxon>Viridiplantae</taxon>
        <taxon>Chlorophyta</taxon>
        <taxon>Mamiellophyceae</taxon>
        <taxon>Mamiellales</taxon>
        <taxon>Mamiellaceae</taxon>
        <taxon>Micromonas</taxon>
    </lineage>
</organism>
<dbReference type="InterPro" id="IPR036866">
    <property type="entry name" value="RibonucZ/Hydroxyglut_hydro"/>
</dbReference>
<sequence length="323" mass="34333">MTSVLDVRVLASRAPRARTSTPRRPWRGATLTRRASTTEASATLGTRYTYLGGNSWFARMGVSGVKVLCDPWLVGDLTFWDLPALYTGRKASLEGSNDWMRVAETADVILLSQSWEDHCHKPTLRELPKDIPVVGSPAAVEVAKELGFSNATPLKANSQVRVRPRGDTDEAREGALSIVAVAGALVGPPWSTREAGFILADGSEGARVYYEPHCSYVPESVKAGLRAVGGRVDCVVTPVRSVNVVGFPLVSGGSEAADLLECLNRPGLVIPLRNGELKQDGVSAGLLGTDGTTGEGFAALCDERFGAGKVEVRMPTPGVAIDF</sequence>
<keyword evidence="2" id="KW-1185">Reference proteome</keyword>
<dbReference type="AlphaFoldDB" id="C1FGU6"/>
<dbReference type="FunCoup" id="C1FGU6">
    <property type="interactions" value="345"/>
</dbReference>
<reference evidence="1 2" key="1">
    <citation type="journal article" date="2009" name="Science">
        <title>Green evolution and dynamic adaptations revealed by genomes of the marine picoeukaryotes Micromonas.</title>
        <authorList>
            <person name="Worden A.Z."/>
            <person name="Lee J.H."/>
            <person name="Mock T."/>
            <person name="Rouze P."/>
            <person name="Simmons M.P."/>
            <person name="Aerts A.L."/>
            <person name="Allen A.E."/>
            <person name="Cuvelier M.L."/>
            <person name="Derelle E."/>
            <person name="Everett M.V."/>
            <person name="Foulon E."/>
            <person name="Grimwood J."/>
            <person name="Gundlach H."/>
            <person name="Henrissat B."/>
            <person name="Napoli C."/>
            <person name="McDonald S.M."/>
            <person name="Parker M.S."/>
            <person name="Rombauts S."/>
            <person name="Salamov A."/>
            <person name="Von Dassow P."/>
            <person name="Badger J.H."/>
            <person name="Coutinho P.M."/>
            <person name="Demir E."/>
            <person name="Dubchak I."/>
            <person name="Gentemann C."/>
            <person name="Eikrem W."/>
            <person name="Gready J.E."/>
            <person name="John U."/>
            <person name="Lanier W."/>
            <person name="Lindquist E.A."/>
            <person name="Lucas S."/>
            <person name="Mayer K.F."/>
            <person name="Moreau H."/>
            <person name="Not F."/>
            <person name="Otillar R."/>
            <person name="Panaud O."/>
            <person name="Pangilinan J."/>
            <person name="Paulsen I."/>
            <person name="Piegu B."/>
            <person name="Poliakov A."/>
            <person name="Robbens S."/>
            <person name="Schmutz J."/>
            <person name="Toulza E."/>
            <person name="Wyss T."/>
            <person name="Zelensky A."/>
            <person name="Zhou K."/>
            <person name="Armbrust E.V."/>
            <person name="Bhattacharya D."/>
            <person name="Goodenough U.W."/>
            <person name="Van de Peer Y."/>
            <person name="Grigoriev I.V."/>
        </authorList>
    </citation>
    <scope>NUCLEOTIDE SEQUENCE [LARGE SCALE GENOMIC DNA]</scope>
    <source>
        <strain evidence="2">RCC299 / NOUM17</strain>
    </source>
</reference>
<dbReference type="Gene3D" id="3.60.15.10">
    <property type="entry name" value="Ribonuclease Z/Hydroxyacylglutathione hydrolase-like"/>
    <property type="match status" value="1"/>
</dbReference>
<dbReference type="Pfam" id="PF13483">
    <property type="entry name" value="Lactamase_B_3"/>
    <property type="match status" value="1"/>
</dbReference>
<evidence type="ECO:0008006" key="3">
    <source>
        <dbReference type="Google" id="ProtNLM"/>
    </source>
</evidence>
<dbReference type="RefSeq" id="XP_002508065.1">
    <property type="nucleotide sequence ID" value="XM_002508019.1"/>
</dbReference>
<dbReference type="GeneID" id="8245699"/>
<gene>
    <name evidence="1" type="ORF">MICPUN_108830</name>
</gene>
<protein>
    <recommendedName>
        <fullName evidence="3">Metallo-beta-lactamase domain-containing protein</fullName>
    </recommendedName>
</protein>
<evidence type="ECO:0000313" key="1">
    <source>
        <dbReference type="EMBL" id="ACO69323.1"/>
    </source>
</evidence>
<dbReference type="InParanoid" id="C1FGU6"/>
<dbReference type="STRING" id="296587.C1FGU6"/>
<dbReference type="OMA" id="YYEPHGY"/>
<evidence type="ECO:0000313" key="2">
    <source>
        <dbReference type="Proteomes" id="UP000002009"/>
    </source>
</evidence>